<dbReference type="RefSeq" id="WP_110793651.1">
    <property type="nucleotide sequence ID" value="NZ_QJRY01000009.1"/>
</dbReference>
<keyword evidence="1" id="KW-1133">Transmembrane helix</keyword>
<comment type="caution">
    <text evidence="2">The sequence shown here is derived from an EMBL/GenBank/DDBJ whole genome shotgun (WGS) entry which is preliminary data.</text>
</comment>
<organism evidence="2 3">
    <name type="scientific">Rhizobium wuzhouense</name>
    <dbReference type="NCBI Taxonomy" id="1986026"/>
    <lineage>
        <taxon>Bacteria</taxon>
        <taxon>Pseudomonadati</taxon>
        <taxon>Pseudomonadota</taxon>
        <taxon>Alphaproteobacteria</taxon>
        <taxon>Hyphomicrobiales</taxon>
        <taxon>Rhizobiaceae</taxon>
        <taxon>Rhizobium/Agrobacterium group</taxon>
        <taxon>Rhizobium</taxon>
    </lineage>
</organism>
<evidence type="ECO:0000313" key="3">
    <source>
        <dbReference type="Proteomes" id="UP000247536"/>
    </source>
</evidence>
<reference evidence="2 3" key="1">
    <citation type="submission" date="2018-06" db="EMBL/GenBank/DDBJ databases">
        <title>Rhizobium wuzhouense sp. nov., isolated from roots of Oryza officinalis.</title>
        <authorList>
            <person name="Yuan T."/>
        </authorList>
    </citation>
    <scope>NUCLEOTIDE SEQUENCE [LARGE SCALE GENOMIC DNA]</scope>
    <source>
        <strain evidence="2 3">W44</strain>
    </source>
</reference>
<dbReference type="Proteomes" id="UP000247536">
    <property type="component" value="Unassembled WGS sequence"/>
</dbReference>
<accession>A0ABX5NND8</accession>
<proteinExistence type="predicted"/>
<keyword evidence="1" id="KW-0472">Membrane</keyword>
<sequence length="111" mass="12312">MKRFPFVGLLSGFILWSVAFLSLYAVQATGCKLGWHQIPVGPISLLRLVLSGVLLLTLALLYVIDIRWLRPPVNAGKDERQMIMRISKVVHIAAAAATFVTFAGIFWLTLC</sequence>
<gene>
    <name evidence="2" type="ORF">DMY87_21285</name>
</gene>
<dbReference type="EMBL" id="QJRY01000009">
    <property type="protein sequence ID" value="PYB70435.1"/>
    <property type="molecule type" value="Genomic_DNA"/>
</dbReference>
<keyword evidence="1" id="KW-0812">Transmembrane</keyword>
<evidence type="ECO:0000313" key="2">
    <source>
        <dbReference type="EMBL" id="PYB70435.1"/>
    </source>
</evidence>
<evidence type="ECO:0000256" key="1">
    <source>
        <dbReference type="SAM" id="Phobius"/>
    </source>
</evidence>
<protein>
    <submittedName>
        <fullName evidence="2">Uncharacterized protein</fullName>
    </submittedName>
</protein>
<keyword evidence="3" id="KW-1185">Reference proteome</keyword>
<name>A0ABX5NND8_9HYPH</name>
<feature type="transmembrane region" description="Helical" evidence="1">
    <location>
        <begin position="44"/>
        <end position="68"/>
    </location>
</feature>
<feature type="transmembrane region" description="Helical" evidence="1">
    <location>
        <begin position="89"/>
        <end position="110"/>
    </location>
</feature>